<protein>
    <submittedName>
        <fullName evidence="2">OBP22</fullName>
    </submittedName>
</protein>
<accession>A0A8F9RZH3</accession>
<evidence type="ECO:0000256" key="1">
    <source>
        <dbReference type="SAM" id="SignalP"/>
    </source>
</evidence>
<evidence type="ECO:0000313" key="2">
    <source>
        <dbReference type="EMBL" id="QYL00046.1"/>
    </source>
</evidence>
<dbReference type="Gene3D" id="1.10.238.20">
    <property type="entry name" value="Pheromone/general odorant binding protein domain"/>
    <property type="match status" value="1"/>
</dbReference>
<keyword evidence="1" id="KW-0732">Signal</keyword>
<dbReference type="CDD" id="cd23992">
    <property type="entry name" value="PBP_GOBP"/>
    <property type="match status" value="1"/>
</dbReference>
<dbReference type="InterPro" id="IPR006170">
    <property type="entry name" value="PBP/GOBP"/>
</dbReference>
<sequence>MKFPLIVAFIALMVISIVIADHDYPNETIKEELDKKAAECRSKFKVTDEDYKKMLVEFAEPSETMKCLSNCLLEVVGILKNGILQPDIAIEVFKSGYREEKAIRIVEACRNEVGIGKCGTANKLDMCFLNNQYLKS</sequence>
<feature type="chain" id="PRO_5034916478" evidence="1">
    <location>
        <begin position="21"/>
        <end position="136"/>
    </location>
</feature>
<dbReference type="Pfam" id="PF01395">
    <property type="entry name" value="PBP_GOBP"/>
    <property type="match status" value="1"/>
</dbReference>
<dbReference type="AlphaFoldDB" id="A0A8F9RZH3"/>
<dbReference type="SMART" id="SM00708">
    <property type="entry name" value="PhBP"/>
    <property type="match status" value="1"/>
</dbReference>
<dbReference type="EMBL" id="MT585333">
    <property type="protein sequence ID" value="QYL00046.1"/>
    <property type="molecule type" value="mRNA"/>
</dbReference>
<dbReference type="SUPFAM" id="SSF47565">
    <property type="entry name" value="Insect pheromone/odorant-binding proteins"/>
    <property type="match status" value="1"/>
</dbReference>
<organism evidence="2">
    <name type="scientific">Eupeodes corollae</name>
    <dbReference type="NCBI Taxonomy" id="290404"/>
    <lineage>
        <taxon>Eukaryota</taxon>
        <taxon>Metazoa</taxon>
        <taxon>Ecdysozoa</taxon>
        <taxon>Arthropoda</taxon>
        <taxon>Hexapoda</taxon>
        <taxon>Insecta</taxon>
        <taxon>Pterygota</taxon>
        <taxon>Neoptera</taxon>
        <taxon>Endopterygota</taxon>
        <taxon>Diptera</taxon>
        <taxon>Brachycera</taxon>
        <taxon>Muscomorpha</taxon>
        <taxon>Syrphoidea</taxon>
        <taxon>Syrphidae</taxon>
        <taxon>Syrphinae</taxon>
        <taxon>Syrphini</taxon>
        <taxon>Eupeodes</taxon>
        <taxon>Eupeodes</taxon>
    </lineage>
</organism>
<dbReference type="InterPro" id="IPR036728">
    <property type="entry name" value="PBP_GOBP_sf"/>
</dbReference>
<dbReference type="GO" id="GO:0005549">
    <property type="term" value="F:odorant binding"/>
    <property type="evidence" value="ECO:0007669"/>
    <property type="project" value="InterPro"/>
</dbReference>
<feature type="signal peptide" evidence="1">
    <location>
        <begin position="1"/>
        <end position="20"/>
    </location>
</feature>
<proteinExistence type="evidence at transcript level"/>
<reference evidence="2" key="1">
    <citation type="submission" date="2020-06" db="EMBL/GenBank/DDBJ databases">
        <authorList>
            <person name="Jia H.R."/>
        </authorList>
    </citation>
    <scope>NUCLEOTIDE SEQUENCE</scope>
</reference>
<name>A0A8F9RZH3_9MUSC</name>